<organism evidence="2 3">
    <name type="scientific">Diaporthe ampelina</name>
    <dbReference type="NCBI Taxonomy" id="1214573"/>
    <lineage>
        <taxon>Eukaryota</taxon>
        <taxon>Fungi</taxon>
        <taxon>Dikarya</taxon>
        <taxon>Ascomycota</taxon>
        <taxon>Pezizomycotina</taxon>
        <taxon>Sordariomycetes</taxon>
        <taxon>Sordariomycetidae</taxon>
        <taxon>Diaporthales</taxon>
        <taxon>Diaporthaceae</taxon>
        <taxon>Diaporthe</taxon>
    </lineage>
</organism>
<dbReference type="OrthoDB" id="5215205at2759"/>
<reference evidence="2 3" key="1">
    <citation type="submission" date="2015-05" db="EMBL/GenBank/DDBJ databases">
        <title>Distinctive expansion of gene families associated with plant cell wall degradation and secondary metabolism in the genomes of grapevine trunk pathogens.</title>
        <authorList>
            <person name="Lawrence D.P."/>
            <person name="Travadon R."/>
            <person name="Rolshausen P.E."/>
            <person name="Baumgartner K."/>
        </authorList>
    </citation>
    <scope>NUCLEOTIDE SEQUENCE [LARGE SCALE GENOMIC DNA]</scope>
    <source>
        <strain evidence="2">DA912</strain>
    </source>
</reference>
<proteinExistence type="predicted"/>
<dbReference type="EMBL" id="LCUC01000216">
    <property type="protein sequence ID" value="KKY34114.1"/>
    <property type="molecule type" value="Genomic_DNA"/>
</dbReference>
<evidence type="ECO:0000313" key="3">
    <source>
        <dbReference type="Proteomes" id="UP000034680"/>
    </source>
</evidence>
<name>A0A0G2FJ75_9PEZI</name>
<feature type="compositionally biased region" description="Acidic residues" evidence="1">
    <location>
        <begin position="10"/>
        <end position="20"/>
    </location>
</feature>
<dbReference type="AlphaFoldDB" id="A0A0G2FJ75"/>
<comment type="caution">
    <text evidence="2">The sequence shown here is derived from an EMBL/GenBank/DDBJ whole genome shotgun (WGS) entry which is preliminary data.</text>
</comment>
<gene>
    <name evidence="2" type="ORF">UCDDA912_g05922</name>
</gene>
<evidence type="ECO:0000256" key="1">
    <source>
        <dbReference type="SAM" id="MobiDB-lite"/>
    </source>
</evidence>
<sequence length="145" mass="16567">MPGKKRPAADDGDSSEDEINVDQVIKTKAELDKIRKDREKKRVQIEADLDKKLSGVRIRIERSVKAHTKQLGNVHKQQVDDLLRAIETRDNILRAVGDKLSEMQEKGSNLATYLDQAYEYRMRRLEGLTMPVADQQAHDQTKVDA</sequence>
<feature type="region of interest" description="Disordered" evidence="1">
    <location>
        <begin position="1"/>
        <end position="21"/>
    </location>
</feature>
<accession>A0A0G2FJ75</accession>
<evidence type="ECO:0000313" key="2">
    <source>
        <dbReference type="EMBL" id="KKY34114.1"/>
    </source>
</evidence>
<keyword evidence="3" id="KW-1185">Reference proteome</keyword>
<reference evidence="2 3" key="2">
    <citation type="submission" date="2015-05" db="EMBL/GenBank/DDBJ databases">
        <authorList>
            <person name="Morales-Cruz A."/>
            <person name="Amrine K.C."/>
            <person name="Cantu D."/>
        </authorList>
    </citation>
    <scope>NUCLEOTIDE SEQUENCE [LARGE SCALE GENOMIC DNA]</scope>
    <source>
        <strain evidence="2">DA912</strain>
    </source>
</reference>
<dbReference type="Proteomes" id="UP000034680">
    <property type="component" value="Unassembled WGS sequence"/>
</dbReference>
<protein>
    <submittedName>
        <fullName evidence="2">Uncharacterized protein</fullName>
    </submittedName>
</protein>